<evidence type="ECO:0000313" key="2">
    <source>
        <dbReference type="Proteomes" id="UP000515163"/>
    </source>
</evidence>
<sequence>MLKLCIVCNSKVPCSNKICSCGHVFSPQSRRICGKRFSEYRVGMRRQSRGLSERQLNAVKLEPSPKKKNLLFRTSPLTSRQRTQTKAQTNFKKKKSKRNAKSVQIIKENCAAAMKLKSERERTSPKPSPQKTLRFSLALAEINRRLCGQTLFWRMLPQ</sequence>
<name>A0A6P8H8S0_ACTTE</name>
<dbReference type="RefSeq" id="XP_031552819.1">
    <property type="nucleotide sequence ID" value="XM_031696959.1"/>
</dbReference>
<protein>
    <submittedName>
        <fullName evidence="3">UPF0547 protein C16orf87 homolog</fullName>
    </submittedName>
</protein>
<feature type="region of interest" description="Disordered" evidence="1">
    <location>
        <begin position="75"/>
        <end position="100"/>
    </location>
</feature>
<evidence type="ECO:0000313" key="3">
    <source>
        <dbReference type="RefSeq" id="XP_031552819.1"/>
    </source>
</evidence>
<gene>
    <name evidence="3" type="primary">LOC116289991</name>
</gene>
<dbReference type="Proteomes" id="UP000515163">
    <property type="component" value="Unplaced"/>
</dbReference>
<accession>A0A6P8H8S0</accession>
<dbReference type="AlphaFoldDB" id="A0A6P8H8S0"/>
<proteinExistence type="predicted"/>
<organism evidence="2 3">
    <name type="scientific">Actinia tenebrosa</name>
    <name type="common">Australian red waratah sea anemone</name>
    <dbReference type="NCBI Taxonomy" id="6105"/>
    <lineage>
        <taxon>Eukaryota</taxon>
        <taxon>Metazoa</taxon>
        <taxon>Cnidaria</taxon>
        <taxon>Anthozoa</taxon>
        <taxon>Hexacorallia</taxon>
        <taxon>Actiniaria</taxon>
        <taxon>Actiniidae</taxon>
        <taxon>Actinia</taxon>
    </lineage>
</organism>
<feature type="compositionally biased region" description="Basic residues" evidence="1">
    <location>
        <begin position="91"/>
        <end position="100"/>
    </location>
</feature>
<reference evidence="3" key="1">
    <citation type="submission" date="2025-08" db="UniProtKB">
        <authorList>
            <consortium name="RefSeq"/>
        </authorList>
    </citation>
    <scope>IDENTIFICATION</scope>
    <source>
        <tissue evidence="3">Tentacle</tissue>
    </source>
</reference>
<dbReference type="KEGG" id="aten:116289991"/>
<dbReference type="GeneID" id="116289991"/>
<evidence type="ECO:0000256" key="1">
    <source>
        <dbReference type="SAM" id="MobiDB-lite"/>
    </source>
</evidence>
<keyword evidence="2" id="KW-1185">Reference proteome</keyword>
<dbReference type="InParanoid" id="A0A6P8H8S0"/>
<feature type="compositionally biased region" description="Polar residues" evidence="1">
    <location>
        <begin position="75"/>
        <end position="90"/>
    </location>
</feature>
<dbReference type="OrthoDB" id="5984716at2759"/>